<evidence type="ECO:0000313" key="12">
    <source>
        <dbReference type="EMBL" id="CAH0056873.1"/>
    </source>
</evidence>
<evidence type="ECO:0000259" key="11">
    <source>
        <dbReference type="PROSITE" id="PS50850"/>
    </source>
</evidence>
<gene>
    <name evidence="12" type="ORF">CSOL1703_00018114</name>
</gene>
<keyword evidence="5 10" id="KW-0812">Transmembrane</keyword>
<dbReference type="PANTHER" id="PTHR48022">
    <property type="entry name" value="PLASTIDIC GLUCOSE TRANSPORTER 4"/>
    <property type="match status" value="1"/>
</dbReference>
<feature type="transmembrane region" description="Helical" evidence="10">
    <location>
        <begin position="411"/>
        <end position="434"/>
    </location>
</feature>
<protein>
    <recommendedName>
        <fullName evidence="11">Major facilitator superfamily (MFS) profile domain-containing protein</fullName>
    </recommendedName>
</protein>
<evidence type="ECO:0000256" key="9">
    <source>
        <dbReference type="SAM" id="MobiDB-lite"/>
    </source>
</evidence>
<feature type="transmembrane region" description="Helical" evidence="10">
    <location>
        <begin position="476"/>
        <end position="497"/>
    </location>
</feature>
<feature type="transmembrane region" description="Helical" evidence="10">
    <location>
        <begin position="232"/>
        <end position="253"/>
    </location>
</feature>
<feature type="domain" description="Major facilitator superfamily (MFS) profile" evidence="11">
    <location>
        <begin position="57"/>
        <end position="503"/>
    </location>
</feature>
<dbReference type="PANTHER" id="PTHR48022:SF5">
    <property type="entry name" value="ALPHA-GLUCOSIDES PERMEASE MPH2-RELATED"/>
    <property type="match status" value="1"/>
</dbReference>
<dbReference type="Pfam" id="PF00083">
    <property type="entry name" value="Sugar_tr"/>
    <property type="match status" value="1"/>
</dbReference>
<keyword evidence="7 10" id="KW-0472">Membrane</keyword>
<feature type="transmembrane region" description="Helical" evidence="10">
    <location>
        <begin position="354"/>
        <end position="372"/>
    </location>
</feature>
<dbReference type="NCBIfam" id="TIGR00879">
    <property type="entry name" value="SP"/>
    <property type="match status" value="1"/>
</dbReference>
<dbReference type="PROSITE" id="PS50850">
    <property type="entry name" value="MFS"/>
    <property type="match status" value="1"/>
</dbReference>
<evidence type="ECO:0000313" key="13">
    <source>
        <dbReference type="Proteomes" id="UP000775872"/>
    </source>
</evidence>
<feature type="transmembrane region" description="Helical" evidence="10">
    <location>
        <begin position="193"/>
        <end position="212"/>
    </location>
</feature>
<sequence length="542" mass="60223">MSKEESTADAIEHGRDPDTQSVHQKDELKYRAKLATEREHNLSLRNALNLYPKAIAFSLLFSSAIIMEGYDLALIGSFYGYTAFQNKFGDQPGPNGGRVVSADWQTYIQNCGMVGQIVGLYINGWVSDHFGYKKTMLGSQFAMICLIFIPFFAPNIQTILAGNTLLGIPWGIFQTLTITYASDIAPVVLRPYLTTYVNMCWVIGQLIAAGVLRGFLGMQSDWSYRIPYSLQWIWPPLIILGTLFAPESPWWLVRRGRLADAKKSLLSLTNAKSDVNFDVDDQIALIKATDELEKSNAEGTNYWDCFKGVDLRRTEIASVSYLAQAWCGTSLMGYSVQFYERAGLSTDNSFNLNIGQSAMGLVGVVLSWILMGRFGRRHIYLTGLATLLVILTIAGGLGFADPSLAGPSWAIGSLLLVYTLVYNTMVGPICYSLAAEMPSTRLKIKTVVLARNFSNIAGFLNNSLMPKMLGVNSWNWGAKSALFWAGFCLVILIWAYFRLPEPAGRTYGELDVLFHNRVSARHFAKTRVDQFAEGNVQIETHP</sequence>
<keyword evidence="3 8" id="KW-0813">Transport</keyword>
<evidence type="ECO:0000256" key="7">
    <source>
        <dbReference type="ARBA" id="ARBA00023136"/>
    </source>
</evidence>
<evidence type="ECO:0000256" key="1">
    <source>
        <dbReference type="ARBA" id="ARBA00004141"/>
    </source>
</evidence>
<dbReference type="FunFam" id="1.20.1250.20:FF:000254">
    <property type="entry name" value="MAL31p Maltose permease"/>
    <property type="match status" value="1"/>
</dbReference>
<dbReference type="OrthoDB" id="6612291at2759"/>
<keyword evidence="6 10" id="KW-1133">Transmembrane helix</keyword>
<dbReference type="InterPro" id="IPR020846">
    <property type="entry name" value="MFS_dom"/>
</dbReference>
<proteinExistence type="inferred from homology"/>
<evidence type="ECO:0000256" key="4">
    <source>
        <dbReference type="ARBA" id="ARBA00022597"/>
    </source>
</evidence>
<accession>A0A9P0ERJ9</accession>
<evidence type="ECO:0000256" key="2">
    <source>
        <dbReference type="ARBA" id="ARBA00010992"/>
    </source>
</evidence>
<reference evidence="12 13" key="2">
    <citation type="submission" date="2021-10" db="EMBL/GenBank/DDBJ databases">
        <authorList>
            <person name="Piombo E."/>
        </authorList>
    </citation>
    <scope>NUCLEOTIDE SEQUENCE [LARGE SCALE GENOMIC DNA]</scope>
</reference>
<comment type="subcellular location">
    <subcellularLocation>
        <location evidence="1">Membrane</location>
        <topology evidence="1">Multi-pass membrane protein</topology>
    </subcellularLocation>
</comment>
<comment type="similarity">
    <text evidence="2 8">Belongs to the major facilitator superfamily. Sugar transporter (TC 2.A.1.1) family.</text>
</comment>
<evidence type="ECO:0000256" key="10">
    <source>
        <dbReference type="SAM" id="Phobius"/>
    </source>
</evidence>
<feature type="transmembrane region" description="Helical" evidence="10">
    <location>
        <begin position="135"/>
        <end position="153"/>
    </location>
</feature>
<organism evidence="12 13">
    <name type="scientific">Clonostachys solani</name>
    <dbReference type="NCBI Taxonomy" id="160281"/>
    <lineage>
        <taxon>Eukaryota</taxon>
        <taxon>Fungi</taxon>
        <taxon>Dikarya</taxon>
        <taxon>Ascomycota</taxon>
        <taxon>Pezizomycotina</taxon>
        <taxon>Sordariomycetes</taxon>
        <taxon>Hypocreomycetidae</taxon>
        <taxon>Hypocreales</taxon>
        <taxon>Bionectriaceae</taxon>
        <taxon>Clonostachys</taxon>
    </lineage>
</organism>
<dbReference type="GO" id="GO:0005351">
    <property type="term" value="F:carbohydrate:proton symporter activity"/>
    <property type="evidence" value="ECO:0007669"/>
    <property type="project" value="TreeGrafter"/>
</dbReference>
<feature type="transmembrane region" description="Helical" evidence="10">
    <location>
        <begin position="316"/>
        <end position="334"/>
    </location>
</feature>
<dbReference type="SUPFAM" id="SSF103473">
    <property type="entry name" value="MFS general substrate transporter"/>
    <property type="match status" value="1"/>
</dbReference>
<evidence type="ECO:0000256" key="3">
    <source>
        <dbReference type="ARBA" id="ARBA00022448"/>
    </source>
</evidence>
<dbReference type="InterPro" id="IPR005828">
    <property type="entry name" value="MFS_sugar_transport-like"/>
</dbReference>
<reference evidence="13" key="1">
    <citation type="submission" date="2019-06" db="EMBL/GenBank/DDBJ databases">
        <authorList>
            <person name="Broberg M."/>
        </authorList>
    </citation>
    <scope>NUCLEOTIDE SEQUENCE [LARGE SCALE GENOMIC DNA]</scope>
</reference>
<dbReference type="AlphaFoldDB" id="A0A9P0ERJ9"/>
<dbReference type="Gene3D" id="1.20.1250.20">
    <property type="entry name" value="MFS general substrate transporter like domains"/>
    <property type="match status" value="1"/>
</dbReference>
<evidence type="ECO:0000256" key="6">
    <source>
        <dbReference type="ARBA" id="ARBA00022989"/>
    </source>
</evidence>
<dbReference type="Proteomes" id="UP000775872">
    <property type="component" value="Unassembled WGS sequence"/>
</dbReference>
<dbReference type="InterPro" id="IPR003663">
    <property type="entry name" value="Sugar/inositol_transpt"/>
</dbReference>
<name>A0A9P0ERJ9_9HYPO</name>
<feature type="region of interest" description="Disordered" evidence="9">
    <location>
        <begin position="1"/>
        <end position="23"/>
    </location>
</feature>
<dbReference type="InterPro" id="IPR050360">
    <property type="entry name" value="MFS_Sugar_Transporters"/>
</dbReference>
<feature type="transmembrane region" description="Helical" evidence="10">
    <location>
        <begin position="104"/>
        <end position="123"/>
    </location>
</feature>
<feature type="transmembrane region" description="Helical" evidence="10">
    <location>
        <begin position="159"/>
        <end position="181"/>
    </location>
</feature>
<dbReference type="InterPro" id="IPR036259">
    <property type="entry name" value="MFS_trans_sf"/>
</dbReference>
<comment type="caution">
    <text evidence="12">The sequence shown here is derived from an EMBL/GenBank/DDBJ whole genome shotgun (WGS) entry which is preliminary data.</text>
</comment>
<dbReference type="GO" id="GO:0016020">
    <property type="term" value="C:membrane"/>
    <property type="evidence" value="ECO:0007669"/>
    <property type="project" value="UniProtKB-SubCell"/>
</dbReference>
<feature type="transmembrane region" description="Helical" evidence="10">
    <location>
        <begin position="54"/>
        <end position="84"/>
    </location>
</feature>
<feature type="transmembrane region" description="Helical" evidence="10">
    <location>
        <begin position="379"/>
        <end position="399"/>
    </location>
</feature>
<evidence type="ECO:0000256" key="8">
    <source>
        <dbReference type="RuleBase" id="RU003346"/>
    </source>
</evidence>
<keyword evidence="4" id="KW-0762">Sugar transport</keyword>
<dbReference type="EMBL" id="CABFOC020000065">
    <property type="protein sequence ID" value="CAH0056873.1"/>
    <property type="molecule type" value="Genomic_DNA"/>
</dbReference>
<feature type="transmembrane region" description="Helical" evidence="10">
    <location>
        <begin position="446"/>
        <end position="464"/>
    </location>
</feature>
<evidence type="ECO:0000256" key="5">
    <source>
        <dbReference type="ARBA" id="ARBA00022692"/>
    </source>
</evidence>
<keyword evidence="13" id="KW-1185">Reference proteome</keyword>